<dbReference type="PROSITE" id="PS00344">
    <property type="entry name" value="GATA_ZN_FINGER_1"/>
    <property type="match status" value="1"/>
</dbReference>
<feature type="compositionally biased region" description="Basic residues" evidence="7">
    <location>
        <begin position="300"/>
        <end position="311"/>
    </location>
</feature>
<keyword evidence="5" id="KW-0539">Nucleus</keyword>
<dbReference type="PRINTS" id="PR00619">
    <property type="entry name" value="GATAZNFINGER"/>
</dbReference>
<evidence type="ECO:0000256" key="6">
    <source>
        <dbReference type="PROSITE-ProRule" id="PRU00094"/>
    </source>
</evidence>
<dbReference type="Pfam" id="PF00320">
    <property type="entry name" value="GATA"/>
    <property type="match status" value="1"/>
</dbReference>
<evidence type="ECO:0000256" key="3">
    <source>
        <dbReference type="ARBA" id="ARBA00022771"/>
    </source>
</evidence>
<dbReference type="GO" id="GO:0008270">
    <property type="term" value="F:zinc ion binding"/>
    <property type="evidence" value="ECO:0007669"/>
    <property type="project" value="UniProtKB-KW"/>
</dbReference>
<dbReference type="PROSITE" id="PS50114">
    <property type="entry name" value="GATA_ZN_FINGER_2"/>
    <property type="match status" value="1"/>
</dbReference>
<keyword evidence="3 6" id="KW-0863">Zinc-finger</keyword>
<dbReference type="GO" id="GO:0000978">
    <property type="term" value="F:RNA polymerase II cis-regulatory region sequence-specific DNA binding"/>
    <property type="evidence" value="ECO:0007669"/>
    <property type="project" value="TreeGrafter"/>
</dbReference>
<name>A0AAD5SZ96_9FUNG</name>
<dbReference type="PANTHER" id="PTHR10071:SF281">
    <property type="entry name" value="BOX A-BINDING FACTOR-RELATED"/>
    <property type="match status" value="1"/>
</dbReference>
<evidence type="ECO:0000256" key="7">
    <source>
        <dbReference type="SAM" id="MobiDB-lite"/>
    </source>
</evidence>
<comment type="subcellular location">
    <subcellularLocation>
        <location evidence="1">Nucleus</location>
    </subcellularLocation>
</comment>
<accession>A0AAD5SZ96</accession>
<evidence type="ECO:0000256" key="2">
    <source>
        <dbReference type="ARBA" id="ARBA00022723"/>
    </source>
</evidence>
<proteinExistence type="predicted"/>
<dbReference type="SUPFAM" id="SSF57716">
    <property type="entry name" value="Glucocorticoid receptor-like (DNA-binding domain)"/>
    <property type="match status" value="1"/>
</dbReference>
<comment type="caution">
    <text evidence="9">The sequence shown here is derived from an EMBL/GenBank/DDBJ whole genome shotgun (WGS) entry which is preliminary data.</text>
</comment>
<evidence type="ECO:0000256" key="4">
    <source>
        <dbReference type="ARBA" id="ARBA00022833"/>
    </source>
</evidence>
<evidence type="ECO:0000259" key="8">
    <source>
        <dbReference type="PROSITE" id="PS50114"/>
    </source>
</evidence>
<organism evidence="9 10">
    <name type="scientific">Physocladia obscura</name>
    <dbReference type="NCBI Taxonomy" id="109957"/>
    <lineage>
        <taxon>Eukaryota</taxon>
        <taxon>Fungi</taxon>
        <taxon>Fungi incertae sedis</taxon>
        <taxon>Chytridiomycota</taxon>
        <taxon>Chytridiomycota incertae sedis</taxon>
        <taxon>Chytridiomycetes</taxon>
        <taxon>Chytridiales</taxon>
        <taxon>Chytriomycetaceae</taxon>
        <taxon>Physocladia</taxon>
    </lineage>
</organism>
<evidence type="ECO:0000256" key="5">
    <source>
        <dbReference type="ARBA" id="ARBA00023242"/>
    </source>
</evidence>
<dbReference type="EMBL" id="JADGJH010001096">
    <property type="protein sequence ID" value="KAJ3119085.1"/>
    <property type="molecule type" value="Genomic_DNA"/>
</dbReference>
<dbReference type="PANTHER" id="PTHR10071">
    <property type="entry name" value="TRANSCRIPTION FACTOR GATA FAMILY MEMBER"/>
    <property type="match status" value="1"/>
</dbReference>
<dbReference type="SMART" id="SM00401">
    <property type="entry name" value="ZnF_GATA"/>
    <property type="match status" value="1"/>
</dbReference>
<sequence length="378" mass="42539">PQMTSIANKADFLGLNSDPKSCSNKIFRRNPTNHKIRKTNSSVPDVKKSGMNAVSRVTLGNEICFESEESESPNDWSTKVLTIDRRQVGVTTGSSRESIKTFYNDSSVVIEASLSSEKATLNLYQIQAEIKNLQPATKYFGVRQQIITLTKVEASNGVLIEADQFDAYEYLLQSSSEFGVKHHSNTYTMGITTRLRTQAELMTKFLASKEEETIDLGGEARVQQVTGQRRRAFANHDDDDDGEFRPELELTDAASDTRNSDSDDSGPFYHGQKGGNARRKPRKSSLSRQGRKSDFTSKRNTVRTFKKQRPKKMRRWIAGRACSNCNTTETPVWRRSCEGKLICNACGVFAKAHGHVRPIELRKDIVYTRTRKSEKASD</sequence>
<reference evidence="9" key="1">
    <citation type="submission" date="2020-05" db="EMBL/GenBank/DDBJ databases">
        <title>Phylogenomic resolution of chytrid fungi.</title>
        <authorList>
            <person name="Stajich J.E."/>
            <person name="Amses K."/>
            <person name="Simmons R."/>
            <person name="Seto K."/>
            <person name="Myers J."/>
            <person name="Bonds A."/>
            <person name="Quandt C.A."/>
            <person name="Barry K."/>
            <person name="Liu P."/>
            <person name="Grigoriev I."/>
            <person name="Longcore J.E."/>
            <person name="James T.Y."/>
        </authorList>
    </citation>
    <scope>NUCLEOTIDE SEQUENCE</scope>
    <source>
        <strain evidence="9">JEL0513</strain>
    </source>
</reference>
<feature type="domain" description="GATA-type" evidence="8">
    <location>
        <begin position="316"/>
        <end position="369"/>
    </location>
</feature>
<dbReference type="GO" id="GO:0045944">
    <property type="term" value="P:positive regulation of transcription by RNA polymerase II"/>
    <property type="evidence" value="ECO:0007669"/>
    <property type="project" value="TreeGrafter"/>
</dbReference>
<evidence type="ECO:0000313" key="10">
    <source>
        <dbReference type="Proteomes" id="UP001211907"/>
    </source>
</evidence>
<dbReference type="GO" id="GO:0005634">
    <property type="term" value="C:nucleus"/>
    <property type="evidence" value="ECO:0007669"/>
    <property type="project" value="UniProtKB-SubCell"/>
</dbReference>
<protein>
    <submittedName>
        <fullName evidence="9">Trans-acting T-cell-specific transcription factor GATA-3</fullName>
    </submittedName>
</protein>
<dbReference type="Proteomes" id="UP001211907">
    <property type="component" value="Unassembled WGS sequence"/>
</dbReference>
<dbReference type="InterPro" id="IPR013088">
    <property type="entry name" value="Znf_NHR/GATA"/>
</dbReference>
<evidence type="ECO:0000256" key="1">
    <source>
        <dbReference type="ARBA" id="ARBA00004123"/>
    </source>
</evidence>
<feature type="region of interest" description="Disordered" evidence="7">
    <location>
        <begin position="227"/>
        <end position="311"/>
    </location>
</feature>
<keyword evidence="10" id="KW-1185">Reference proteome</keyword>
<keyword evidence="2" id="KW-0479">Metal-binding</keyword>
<dbReference type="AlphaFoldDB" id="A0AAD5SZ96"/>
<dbReference type="InterPro" id="IPR039355">
    <property type="entry name" value="Transcription_factor_GATA"/>
</dbReference>
<dbReference type="GO" id="GO:0000981">
    <property type="term" value="F:DNA-binding transcription factor activity, RNA polymerase II-specific"/>
    <property type="evidence" value="ECO:0007669"/>
    <property type="project" value="TreeGrafter"/>
</dbReference>
<keyword evidence="4" id="KW-0862">Zinc</keyword>
<dbReference type="GO" id="GO:0000122">
    <property type="term" value="P:negative regulation of transcription by RNA polymerase II"/>
    <property type="evidence" value="ECO:0007669"/>
    <property type="project" value="TreeGrafter"/>
</dbReference>
<dbReference type="CDD" id="cd00202">
    <property type="entry name" value="ZnF_GATA"/>
    <property type="match status" value="1"/>
</dbReference>
<dbReference type="Gene3D" id="3.30.50.10">
    <property type="entry name" value="Erythroid Transcription Factor GATA-1, subunit A"/>
    <property type="match status" value="1"/>
</dbReference>
<dbReference type="InterPro" id="IPR000679">
    <property type="entry name" value="Znf_GATA"/>
</dbReference>
<gene>
    <name evidence="9" type="primary">GATA3_1</name>
    <name evidence="9" type="ORF">HK100_000472</name>
</gene>
<feature type="non-terminal residue" evidence="9">
    <location>
        <position position="1"/>
    </location>
</feature>
<evidence type="ECO:0000313" key="9">
    <source>
        <dbReference type="EMBL" id="KAJ3119085.1"/>
    </source>
</evidence>
<feature type="compositionally biased region" description="Basic residues" evidence="7">
    <location>
        <begin position="276"/>
        <end position="285"/>
    </location>
</feature>